<gene>
    <name evidence="1" type="ORF">SH580_20540</name>
</gene>
<evidence type="ECO:0000313" key="1">
    <source>
        <dbReference type="EMBL" id="WPJ95811.1"/>
    </source>
</evidence>
<dbReference type="EMBL" id="CP138858">
    <property type="protein sequence ID" value="WPJ95811.1"/>
    <property type="molecule type" value="Genomic_DNA"/>
</dbReference>
<proteinExistence type="predicted"/>
<dbReference type="RefSeq" id="WP_319832688.1">
    <property type="nucleotide sequence ID" value="NZ_CP138858.1"/>
</dbReference>
<dbReference type="PANTHER" id="PTHR41729:SF1">
    <property type="entry name" value="GLUTAMYL-TRNA SYNTHETASE"/>
    <property type="match status" value="1"/>
</dbReference>
<dbReference type="Pfam" id="PF13875">
    <property type="entry name" value="DUF4202"/>
    <property type="match status" value="1"/>
</dbReference>
<name>A0ABZ0RKY4_9BACT</name>
<dbReference type="Proteomes" id="UP001324993">
    <property type="component" value="Chromosome"/>
</dbReference>
<reference evidence="1 2" key="1">
    <citation type="submission" date="2023-11" db="EMBL/GenBank/DDBJ databases">
        <title>Coraliomargarita sp. nov., isolated from marine algae.</title>
        <authorList>
            <person name="Lee J.K."/>
            <person name="Baek J.H."/>
            <person name="Kim J.M."/>
            <person name="Choi D.G."/>
            <person name="Jeon C.O."/>
        </authorList>
    </citation>
    <scope>NUCLEOTIDE SEQUENCE [LARGE SCALE GENOMIC DNA]</scope>
    <source>
        <strain evidence="1 2">J2-16</strain>
    </source>
</reference>
<sequence>MHFKENPRFIETIAAFDALNAQDPNRVEFEGKPMPKELHDAYAMTRWVEALDPEASEAVHLAARCQHLCRWEVPRSSYPEGRGGYLKWRSDLKKWHAQKSAEILGAHAYDSTMIEAVSTINLKEGLKSNYEVQLIEDALCLVFLETQFESYLDQWDEAKVIRILQKTWAKMSARGHAAALKLKLSDRASRLVQQALS</sequence>
<keyword evidence="2" id="KW-1185">Reference proteome</keyword>
<dbReference type="PANTHER" id="PTHR41729">
    <property type="entry name" value="GLUTAMYL-TRNA SYNTHETASE"/>
    <property type="match status" value="1"/>
</dbReference>
<dbReference type="InterPro" id="IPR025255">
    <property type="entry name" value="DUF4202"/>
</dbReference>
<protein>
    <submittedName>
        <fullName evidence="1">DUF4202 domain-containing protein</fullName>
    </submittedName>
</protein>
<accession>A0ABZ0RKY4</accession>
<evidence type="ECO:0000313" key="2">
    <source>
        <dbReference type="Proteomes" id="UP001324993"/>
    </source>
</evidence>
<organism evidence="1 2">
    <name type="scientific">Coraliomargarita algicola</name>
    <dbReference type="NCBI Taxonomy" id="3092156"/>
    <lineage>
        <taxon>Bacteria</taxon>
        <taxon>Pseudomonadati</taxon>
        <taxon>Verrucomicrobiota</taxon>
        <taxon>Opitutia</taxon>
        <taxon>Puniceicoccales</taxon>
        <taxon>Coraliomargaritaceae</taxon>
        <taxon>Coraliomargarita</taxon>
    </lineage>
</organism>